<name>A0A428QML9_9HYPO</name>
<dbReference type="EMBL" id="NKCI01000024">
    <property type="protein sequence ID" value="RSL66526.1"/>
    <property type="molecule type" value="Genomic_DNA"/>
</dbReference>
<evidence type="ECO:0000313" key="2">
    <source>
        <dbReference type="EMBL" id="RSL66526.1"/>
    </source>
</evidence>
<dbReference type="Proteomes" id="UP000288168">
    <property type="component" value="Unassembled WGS sequence"/>
</dbReference>
<gene>
    <name evidence="2" type="ORF">CEP54_003743</name>
</gene>
<reference evidence="2 3" key="1">
    <citation type="submission" date="2017-06" db="EMBL/GenBank/DDBJ databases">
        <title>Comparative genomic analysis of Ambrosia Fusariam Clade fungi.</title>
        <authorList>
            <person name="Stajich J.E."/>
            <person name="Carrillo J."/>
            <person name="Kijimoto T."/>
            <person name="Eskalen A."/>
            <person name="O'Donnell K."/>
            <person name="Kasson M."/>
        </authorList>
    </citation>
    <scope>NUCLEOTIDE SEQUENCE [LARGE SCALE GENOMIC DNA]</scope>
    <source>
        <strain evidence="2 3">NRRL62584</strain>
    </source>
</reference>
<accession>A0A428QML9</accession>
<proteinExistence type="predicted"/>
<keyword evidence="1" id="KW-0732">Signal</keyword>
<feature type="chain" id="PRO_5019456519" evidence="1">
    <location>
        <begin position="19"/>
        <end position="121"/>
    </location>
</feature>
<organism evidence="2 3">
    <name type="scientific">Fusarium duplospermum</name>
    <dbReference type="NCBI Taxonomy" id="1325734"/>
    <lineage>
        <taxon>Eukaryota</taxon>
        <taxon>Fungi</taxon>
        <taxon>Dikarya</taxon>
        <taxon>Ascomycota</taxon>
        <taxon>Pezizomycotina</taxon>
        <taxon>Sordariomycetes</taxon>
        <taxon>Hypocreomycetidae</taxon>
        <taxon>Hypocreales</taxon>
        <taxon>Nectriaceae</taxon>
        <taxon>Fusarium</taxon>
        <taxon>Fusarium solani species complex</taxon>
    </lineage>
</organism>
<comment type="caution">
    <text evidence="2">The sequence shown here is derived from an EMBL/GenBank/DDBJ whole genome shotgun (WGS) entry which is preliminary data.</text>
</comment>
<evidence type="ECO:0000256" key="1">
    <source>
        <dbReference type="SAM" id="SignalP"/>
    </source>
</evidence>
<keyword evidence="3" id="KW-1185">Reference proteome</keyword>
<sequence length="121" mass="13027">MKLTAITSAFLPASMGLAAPSPSKEIVTKAVNNRLATAQHKRADKTPKEEGCPGGKDYNFCVPWFSFFNCMMPGPSAGGIIPQPDPGCQVSSNQMCACWCSCAEDQCDEANLELPEYCKED</sequence>
<dbReference type="AlphaFoldDB" id="A0A428QML9"/>
<feature type="signal peptide" evidence="1">
    <location>
        <begin position="1"/>
        <end position="18"/>
    </location>
</feature>
<dbReference type="OrthoDB" id="10316740at2759"/>
<protein>
    <submittedName>
        <fullName evidence="2">Uncharacterized protein</fullName>
    </submittedName>
</protein>
<evidence type="ECO:0000313" key="3">
    <source>
        <dbReference type="Proteomes" id="UP000288168"/>
    </source>
</evidence>